<evidence type="ECO:0000256" key="3">
    <source>
        <dbReference type="SAM" id="Phobius"/>
    </source>
</evidence>
<comment type="caution">
    <text evidence="4">The sequence shown here is derived from an EMBL/GenBank/DDBJ whole genome shotgun (WGS) entry which is preliminary data.</text>
</comment>
<dbReference type="GeneID" id="94192438"/>
<protein>
    <recommendedName>
        <fullName evidence="2">N-acetylglucosaminylphosphatidylinositol deacetylase</fullName>
        <ecNumber evidence="2">3.5.1.89</ecNumber>
    </recommendedName>
</protein>
<dbReference type="Pfam" id="PF02585">
    <property type="entry name" value="PIG-L"/>
    <property type="match status" value="1"/>
</dbReference>
<feature type="transmembrane region" description="Helical" evidence="3">
    <location>
        <begin position="12"/>
        <end position="30"/>
    </location>
</feature>
<dbReference type="PANTHER" id="PTHR12993:SF11">
    <property type="entry name" value="N-ACETYLGLUCOSAMINYL-PHOSPHATIDYLINOSITOL DE-N-ACETYLASE"/>
    <property type="match status" value="1"/>
</dbReference>
<dbReference type="InterPro" id="IPR024078">
    <property type="entry name" value="LmbE-like_dom_sf"/>
</dbReference>
<dbReference type="EMBL" id="BPLF01000001">
    <property type="protein sequence ID" value="GIX60955.1"/>
    <property type="molecule type" value="Genomic_DNA"/>
</dbReference>
<proteinExistence type="inferred from homology"/>
<dbReference type="PANTHER" id="PTHR12993">
    <property type="entry name" value="N-ACETYLGLUCOSAMINYL-PHOSPHATIDYLINOSITOL DE-N-ACETYLASE-RELATED"/>
    <property type="match status" value="1"/>
</dbReference>
<keyword evidence="3" id="KW-0472">Membrane</keyword>
<dbReference type="Gene3D" id="3.40.50.10320">
    <property type="entry name" value="LmbE-like"/>
    <property type="match status" value="1"/>
</dbReference>
<dbReference type="SUPFAM" id="SSF102588">
    <property type="entry name" value="LmbE-like"/>
    <property type="match status" value="1"/>
</dbReference>
<sequence>MSCRFFTQYSTQIWSVLGVLFFLLIMRIWFKRTNRLFTIQLLSEFDEDGDNTLGFVLTHPDDESLFMTPVLEVLRQSNYVAQHELKLRLLMLSRGDYTGSGPRRAFEVEEICHKYNIECTVLNEEDTQDGPNFWQGNKVAEHIKKFVKETGCQVLITFDQYGADSHPNHISTFHAVNSLRPDHPDLKVWTLHTYGVFSKFNPLFAMLRAMFSRPSVIMFSPLELINNMKIHHSQNRWYHTLYAFLSAYSYANSFNAL</sequence>
<keyword evidence="3" id="KW-0812">Transmembrane</keyword>
<dbReference type="GO" id="GO:0005783">
    <property type="term" value="C:endoplasmic reticulum"/>
    <property type="evidence" value="ECO:0007669"/>
    <property type="project" value="TreeGrafter"/>
</dbReference>
<comment type="similarity">
    <text evidence="1">Belongs to the PIGL family.</text>
</comment>
<dbReference type="Proteomes" id="UP001497744">
    <property type="component" value="Unassembled WGS sequence"/>
</dbReference>
<name>A0AAV4LM33_BABCB</name>
<dbReference type="GO" id="GO:0000225">
    <property type="term" value="F:N-acetylglucosaminylphosphatidylinositol deacetylase activity"/>
    <property type="evidence" value="ECO:0007669"/>
    <property type="project" value="UniProtKB-EC"/>
</dbReference>
<evidence type="ECO:0000256" key="2">
    <source>
        <dbReference type="ARBA" id="ARBA00012176"/>
    </source>
</evidence>
<reference evidence="4 5" key="1">
    <citation type="submission" date="2021-06" db="EMBL/GenBank/DDBJ databases">
        <title>Genome sequence of Babesia caballi.</title>
        <authorList>
            <person name="Yamagishi J."/>
            <person name="Kidaka T."/>
            <person name="Ochi A."/>
        </authorList>
    </citation>
    <scope>NUCLEOTIDE SEQUENCE [LARGE SCALE GENOMIC DNA]</scope>
    <source>
        <strain evidence="4">USDA-D6B2</strain>
    </source>
</reference>
<organism evidence="4 5">
    <name type="scientific">Babesia caballi</name>
    <dbReference type="NCBI Taxonomy" id="5871"/>
    <lineage>
        <taxon>Eukaryota</taxon>
        <taxon>Sar</taxon>
        <taxon>Alveolata</taxon>
        <taxon>Apicomplexa</taxon>
        <taxon>Aconoidasida</taxon>
        <taxon>Piroplasmida</taxon>
        <taxon>Babesiidae</taxon>
        <taxon>Babesia</taxon>
    </lineage>
</organism>
<evidence type="ECO:0000313" key="4">
    <source>
        <dbReference type="EMBL" id="GIX60955.1"/>
    </source>
</evidence>
<gene>
    <name evidence="4" type="ORF">BcabD6B2_03900</name>
</gene>
<keyword evidence="5" id="KW-1185">Reference proteome</keyword>
<accession>A0AAV4LM33</accession>
<dbReference type="EC" id="3.5.1.89" evidence="2"/>
<evidence type="ECO:0000313" key="5">
    <source>
        <dbReference type="Proteomes" id="UP001497744"/>
    </source>
</evidence>
<evidence type="ECO:0000256" key="1">
    <source>
        <dbReference type="ARBA" id="ARBA00006066"/>
    </source>
</evidence>
<keyword evidence="3" id="KW-1133">Transmembrane helix</keyword>
<dbReference type="AlphaFoldDB" id="A0AAV4LM33"/>
<dbReference type="InterPro" id="IPR003737">
    <property type="entry name" value="GlcNAc_PI_deacetylase-related"/>
</dbReference>
<dbReference type="RefSeq" id="XP_067713026.1">
    <property type="nucleotide sequence ID" value="XM_067856925.1"/>
</dbReference>